<feature type="signal peptide" evidence="3">
    <location>
        <begin position="1"/>
        <end position="25"/>
    </location>
</feature>
<gene>
    <name evidence="5" type="ORF">HMPREF0556_11781</name>
</gene>
<keyword evidence="2" id="KW-0677">Repeat</keyword>
<accession>D7V0L4</accession>
<dbReference type="Gene3D" id="2.30.30.170">
    <property type="match status" value="2"/>
</dbReference>
<dbReference type="Pfam" id="PF13529">
    <property type="entry name" value="Peptidase_C39_2"/>
    <property type="match status" value="1"/>
</dbReference>
<evidence type="ECO:0000313" key="6">
    <source>
        <dbReference type="Proteomes" id="UP000010119"/>
    </source>
</evidence>
<keyword evidence="1 3" id="KW-0732">Signal</keyword>
<dbReference type="eggNOG" id="COG4886">
    <property type="taxonomic scope" value="Bacteria"/>
</dbReference>
<dbReference type="PANTHER" id="PTHR37806">
    <property type="entry name" value="LMO0724 PROTEIN"/>
    <property type="match status" value="1"/>
</dbReference>
<dbReference type="AlphaFoldDB" id="D7V0L4"/>
<dbReference type="eggNOG" id="COG5632">
    <property type="taxonomic scope" value="Bacteria"/>
</dbReference>
<evidence type="ECO:0000256" key="3">
    <source>
        <dbReference type="SAM" id="SignalP"/>
    </source>
</evidence>
<reference evidence="5" key="1">
    <citation type="submission" date="2010-06" db="EMBL/GenBank/DDBJ databases">
        <authorList>
            <person name="Muzny D."/>
            <person name="Qin X."/>
            <person name="Buhay C."/>
            <person name="Dugan-Rocha S."/>
            <person name="Ding Y."/>
            <person name="Chen G."/>
            <person name="Hawes A."/>
            <person name="Holder M."/>
            <person name="Jhangiani S."/>
            <person name="Johnson A."/>
            <person name="Khan Z."/>
            <person name="Li Z."/>
            <person name="Liu W."/>
            <person name="Liu X."/>
            <person name="Perez L."/>
            <person name="Shen H."/>
            <person name="Wang Q."/>
            <person name="Watt J."/>
            <person name="Xi L."/>
            <person name="Xin Y."/>
            <person name="Zhou J."/>
            <person name="Deng J."/>
            <person name="Jiang H."/>
            <person name="Liu Y."/>
            <person name="Qu J."/>
            <person name="Song X.-Z."/>
            <person name="Zhang L."/>
            <person name="Villasana D."/>
            <person name="Johnson A."/>
            <person name="Liu J."/>
            <person name="Liyanage D."/>
            <person name="Lorensuhewa L."/>
            <person name="Robinson T."/>
            <person name="Song A."/>
            <person name="Song B.-B."/>
            <person name="Dinh H."/>
            <person name="Thornton R."/>
            <person name="Coyle M."/>
            <person name="Francisco L."/>
            <person name="Jackson L."/>
            <person name="Javaid M."/>
            <person name="Korchina V."/>
            <person name="Kovar C."/>
            <person name="Mata R."/>
            <person name="Mathew T."/>
            <person name="Ngo R."/>
            <person name="Nguyen L."/>
            <person name="Nguyen N."/>
            <person name="Okwuonu G."/>
            <person name="Ongeri F."/>
            <person name="Pham C."/>
            <person name="Simmons D."/>
            <person name="Wilczek-Boney K."/>
            <person name="Hale W."/>
            <person name="Jakkamsetti A."/>
            <person name="Pham P."/>
            <person name="Ruth R."/>
            <person name="San Lucas F."/>
            <person name="Warren J."/>
            <person name="Zhang J."/>
            <person name="Zhao Z."/>
            <person name="Zhou C."/>
            <person name="Zhu D."/>
            <person name="Lee S."/>
            <person name="Bess C."/>
            <person name="Blankenburg K."/>
            <person name="Forbes L."/>
            <person name="Fu Q."/>
            <person name="Gubbala S."/>
            <person name="Hirani K."/>
            <person name="Jayaseelan J.C."/>
            <person name="Lara F."/>
            <person name="Munidasa M."/>
            <person name="Palculict T."/>
            <person name="Patil S."/>
            <person name="Pu L.-L."/>
            <person name="Saada N."/>
            <person name="Tang L."/>
            <person name="Weissenberger G."/>
            <person name="Zhu Y."/>
            <person name="Hemphill L."/>
            <person name="Shang Y."/>
            <person name="Youmans B."/>
            <person name="Ayvaz T."/>
            <person name="Ross M."/>
            <person name="Santibanez J."/>
            <person name="Aqrawi P."/>
            <person name="Gross S."/>
            <person name="Joshi V."/>
            <person name="Fowler G."/>
            <person name="Nazareth L."/>
            <person name="Reid J."/>
            <person name="Worley K."/>
            <person name="Petrosino J."/>
            <person name="Highlander S."/>
            <person name="Gibbs R."/>
        </authorList>
    </citation>
    <scope>NUCLEOTIDE SEQUENCE [LARGE SCALE GENOMIC DNA]</scope>
    <source>
        <strain evidence="5">DSM 20601</strain>
    </source>
</reference>
<dbReference type="Gene3D" id="3.10.20.320">
    <property type="entry name" value="Putative peptidoglycan bound protein (lpxtg motif)"/>
    <property type="match status" value="3"/>
</dbReference>
<dbReference type="SUPFAM" id="SSF82057">
    <property type="entry name" value="Prokaryotic SH3-related domain"/>
    <property type="match status" value="2"/>
</dbReference>
<dbReference type="NCBIfam" id="NF033202">
    <property type="entry name" value="GW_glycos_SH3"/>
    <property type="match status" value="2"/>
</dbReference>
<name>D7V0L4_LISGR</name>
<evidence type="ECO:0000256" key="2">
    <source>
        <dbReference type="ARBA" id="ARBA00022737"/>
    </source>
</evidence>
<dbReference type="InterPro" id="IPR025987">
    <property type="entry name" value="GW_dom"/>
</dbReference>
<dbReference type="eggNOG" id="COG4990">
    <property type="taxonomic scope" value="Bacteria"/>
</dbReference>
<dbReference type="Pfam" id="PF06458">
    <property type="entry name" value="MucBP"/>
    <property type="match status" value="3"/>
</dbReference>
<dbReference type="STRING" id="525367.HMPREF0556_11781"/>
<keyword evidence="6" id="KW-1185">Reference proteome</keyword>
<dbReference type="InterPro" id="IPR009459">
    <property type="entry name" value="MucBP_dom"/>
</dbReference>
<feature type="domain" description="GW" evidence="4">
    <location>
        <begin position="324"/>
        <end position="401"/>
    </location>
</feature>
<evidence type="ECO:0000313" key="5">
    <source>
        <dbReference type="EMBL" id="EFI83096.1"/>
    </source>
</evidence>
<dbReference type="PANTHER" id="PTHR37806:SF1">
    <property type="entry name" value="PEPTIDASE C39-LIKE DOMAIN-CONTAINING PROTEIN"/>
    <property type="match status" value="1"/>
</dbReference>
<protein>
    <submittedName>
        <fullName evidence="5">MucBP domain protein</fullName>
    </submittedName>
</protein>
<dbReference type="RefSeq" id="WP_003754785.1">
    <property type="nucleotide sequence ID" value="NZ_GL538352.1"/>
</dbReference>
<dbReference type="EMBL" id="ACCR02000005">
    <property type="protein sequence ID" value="EFI83096.1"/>
    <property type="molecule type" value="Genomic_DNA"/>
</dbReference>
<dbReference type="Gene3D" id="3.90.70.10">
    <property type="entry name" value="Cysteine proteinases"/>
    <property type="match status" value="1"/>
</dbReference>
<evidence type="ECO:0000259" key="4">
    <source>
        <dbReference type="PROSITE" id="PS51780"/>
    </source>
</evidence>
<feature type="chain" id="PRO_5003106824" evidence="3">
    <location>
        <begin position="26"/>
        <end position="561"/>
    </location>
</feature>
<proteinExistence type="predicted"/>
<dbReference type="HOGENOM" id="CLU_485547_0_0_9"/>
<dbReference type="Pfam" id="PF13457">
    <property type="entry name" value="GW"/>
    <property type="match status" value="2"/>
</dbReference>
<dbReference type="Proteomes" id="UP000010119">
    <property type="component" value="Unassembled WGS sequence"/>
</dbReference>
<dbReference type="InterPro" id="IPR039564">
    <property type="entry name" value="Peptidase_C39-like"/>
</dbReference>
<sequence>MKKWGCLFIAIALSFSLFSPYTAIAATTEKSQVITTYQTKDKKVLKEVTTEGEPGADYQTEALVFEGYNLVSSPDQPAGKFPQAGEKTYLYYTYEAKQTAPVTISYLDTQGKTLAAKQTLTGEWGKTYQTKPKTIANYTLSKATGAVNGTFSDKKADIVYTYQVNKAAPITVLFVDTAGKTIATKQTLQGAIGNSYQTKPKTIKNYTLAKTAGKTKGTFSSQAETVTYTYKKVEPPKADPILSQSKVNFDKKVNSTTEKIYSKPYQVAGVKQVGTAKTYNKKTVHILQSAKTKHGTYYQFRYKNKTIGWMKTSAFTSPYDKLSYDKKVSFDKRVATKKTAIYNKPYKIKNAKKTGVSKTYNNLIVQVVREAKTEHAVFYQFKVNGKVKGWMKKSAFKSPKLLLSVPIIKQRPELPTGCEITSVTMMLRYTKAKKVTKTKLANEMPRHSSNPNKGFVGNPYTTHGWTIYPKALKKLVKKYAGSSRDLTGSSTKTLERFLRYKKPVVVWVKMHGFSVHALTLTGYDKNNFYYNDCWTGQKNVKISKKALDNTWKTQKRRAISY</sequence>
<comment type="caution">
    <text evidence="5">The sequence shown here is derived from an EMBL/GenBank/DDBJ whole genome shotgun (WGS) entry which is preliminary data.</text>
</comment>
<organism evidence="5 6">
    <name type="scientific">Listeria grayi DSM 20601</name>
    <dbReference type="NCBI Taxonomy" id="525367"/>
    <lineage>
        <taxon>Bacteria</taxon>
        <taxon>Bacillati</taxon>
        <taxon>Bacillota</taxon>
        <taxon>Bacilli</taxon>
        <taxon>Bacillales</taxon>
        <taxon>Listeriaceae</taxon>
        <taxon>Listeria</taxon>
    </lineage>
</organism>
<dbReference type="InterPro" id="IPR038200">
    <property type="entry name" value="GW_dom_sf"/>
</dbReference>
<dbReference type="PROSITE" id="PS51780">
    <property type="entry name" value="GW"/>
    <property type="match status" value="2"/>
</dbReference>
<feature type="domain" description="GW" evidence="4">
    <location>
        <begin position="243"/>
        <end position="320"/>
    </location>
</feature>
<evidence type="ECO:0000256" key="1">
    <source>
        <dbReference type="ARBA" id="ARBA00022729"/>
    </source>
</evidence>